<gene>
    <name evidence="1" type="ORF">CONLIGDRAFT_678109</name>
</gene>
<evidence type="ECO:0000313" key="1">
    <source>
        <dbReference type="EMBL" id="OIW31643.1"/>
    </source>
</evidence>
<dbReference type="Proteomes" id="UP000182658">
    <property type="component" value="Unassembled WGS sequence"/>
</dbReference>
<dbReference type="InterPro" id="IPR029058">
    <property type="entry name" value="AB_hydrolase_fold"/>
</dbReference>
<dbReference type="InParanoid" id="A0A1J7IWS4"/>
<accession>A0A1J7IWS4</accession>
<protein>
    <submittedName>
        <fullName evidence="1">Alpha/beta-hydrolase</fullName>
    </submittedName>
</protein>
<name>A0A1J7IWS4_9PEZI</name>
<keyword evidence="1" id="KW-0378">Hydrolase</keyword>
<proteinExistence type="predicted"/>
<organism evidence="1 2">
    <name type="scientific">Coniochaeta ligniaria NRRL 30616</name>
    <dbReference type="NCBI Taxonomy" id="1408157"/>
    <lineage>
        <taxon>Eukaryota</taxon>
        <taxon>Fungi</taxon>
        <taxon>Dikarya</taxon>
        <taxon>Ascomycota</taxon>
        <taxon>Pezizomycotina</taxon>
        <taxon>Sordariomycetes</taxon>
        <taxon>Sordariomycetidae</taxon>
        <taxon>Coniochaetales</taxon>
        <taxon>Coniochaetaceae</taxon>
        <taxon>Coniochaeta</taxon>
    </lineage>
</organism>
<dbReference type="OrthoDB" id="2851338at2759"/>
<dbReference type="Gene3D" id="3.40.50.1820">
    <property type="entry name" value="alpha/beta hydrolase"/>
    <property type="match status" value="1"/>
</dbReference>
<dbReference type="EMBL" id="KV875095">
    <property type="protein sequence ID" value="OIW31643.1"/>
    <property type="molecule type" value="Genomic_DNA"/>
</dbReference>
<keyword evidence="2" id="KW-1185">Reference proteome</keyword>
<dbReference type="SUPFAM" id="SSF53474">
    <property type="entry name" value="alpha/beta-Hydrolases"/>
    <property type="match status" value="1"/>
</dbReference>
<dbReference type="GO" id="GO:0016787">
    <property type="term" value="F:hydrolase activity"/>
    <property type="evidence" value="ECO:0007669"/>
    <property type="project" value="UniProtKB-KW"/>
</dbReference>
<dbReference type="AlphaFoldDB" id="A0A1J7IWS4"/>
<sequence>MPDSDTRRDSTSLTETFSHGGYSVPYRIDGRLDPEASTIVLIPKTLTTLHIWDPAVNSLMLKYPQYRIIRYDIRGYTPESMQGVDRLTIDLLVEDLRALLHHLRIARVDAIVGIGLGATIALGLISRPLPQSQHREDLSIGAFVGVSFPIGGSRSHTEAIAKKKRLERGDIADRSGMVALANYSVARWFSPDARGSREYIRVRDMVAGASAEGLRRLVPEVVGSMRSGTTTSPFDTASVLAGLSVPSLLVCGELDVDLHAEMATYPVVMRQGLGRFAAVRGAARLAICESPCEFADMVGVWLQGVKHS</sequence>
<reference evidence="1 2" key="1">
    <citation type="submission" date="2016-10" db="EMBL/GenBank/DDBJ databases">
        <title>Draft genome sequence of Coniochaeta ligniaria NRRL30616, a lignocellulolytic fungus for bioabatement of inhibitors in plant biomass hydrolysates.</title>
        <authorList>
            <consortium name="DOE Joint Genome Institute"/>
            <person name="Jimenez D.J."/>
            <person name="Hector R.E."/>
            <person name="Riley R."/>
            <person name="Sun H."/>
            <person name="Grigoriev I.V."/>
            <person name="Van Elsas J.D."/>
            <person name="Nichols N.N."/>
        </authorList>
    </citation>
    <scope>NUCLEOTIDE SEQUENCE [LARGE SCALE GENOMIC DNA]</scope>
    <source>
        <strain evidence="1 2">NRRL 30616</strain>
    </source>
</reference>
<evidence type="ECO:0000313" key="2">
    <source>
        <dbReference type="Proteomes" id="UP000182658"/>
    </source>
</evidence>